<feature type="compositionally biased region" description="Low complexity" evidence="1">
    <location>
        <begin position="369"/>
        <end position="378"/>
    </location>
</feature>
<name>A0A8H8DIQ9_9FUNG</name>
<dbReference type="EMBL" id="JAEFCI010005823">
    <property type="protein sequence ID" value="KAG5460074.1"/>
    <property type="molecule type" value="Genomic_DNA"/>
</dbReference>
<organism evidence="2 3">
    <name type="scientific">Olpidium bornovanus</name>
    <dbReference type="NCBI Taxonomy" id="278681"/>
    <lineage>
        <taxon>Eukaryota</taxon>
        <taxon>Fungi</taxon>
        <taxon>Fungi incertae sedis</taxon>
        <taxon>Olpidiomycota</taxon>
        <taxon>Olpidiomycotina</taxon>
        <taxon>Olpidiomycetes</taxon>
        <taxon>Olpidiales</taxon>
        <taxon>Olpidiaceae</taxon>
        <taxon>Olpidium</taxon>
    </lineage>
</organism>
<gene>
    <name evidence="2" type="ORF">BJ554DRAFT_7921</name>
</gene>
<comment type="caution">
    <text evidence="2">The sequence shown here is derived from an EMBL/GenBank/DDBJ whole genome shotgun (WGS) entry which is preliminary data.</text>
</comment>
<feature type="compositionally biased region" description="Low complexity" evidence="1">
    <location>
        <begin position="26"/>
        <end position="44"/>
    </location>
</feature>
<protein>
    <submittedName>
        <fullName evidence="2">Uncharacterized protein</fullName>
    </submittedName>
</protein>
<keyword evidence="3" id="KW-1185">Reference proteome</keyword>
<evidence type="ECO:0000313" key="2">
    <source>
        <dbReference type="EMBL" id="KAG5460074.1"/>
    </source>
</evidence>
<evidence type="ECO:0000256" key="1">
    <source>
        <dbReference type="SAM" id="MobiDB-lite"/>
    </source>
</evidence>
<feature type="compositionally biased region" description="Acidic residues" evidence="1">
    <location>
        <begin position="117"/>
        <end position="143"/>
    </location>
</feature>
<accession>A0A8H8DIQ9</accession>
<feature type="compositionally biased region" description="Low complexity" evidence="1">
    <location>
        <begin position="283"/>
        <end position="303"/>
    </location>
</feature>
<dbReference type="OrthoDB" id="9535405at2759"/>
<feature type="compositionally biased region" description="Acidic residues" evidence="1">
    <location>
        <begin position="77"/>
        <end position="90"/>
    </location>
</feature>
<dbReference type="AlphaFoldDB" id="A0A8H8DIQ9"/>
<dbReference type="Proteomes" id="UP000673691">
    <property type="component" value="Unassembled WGS sequence"/>
</dbReference>
<feature type="compositionally biased region" description="Acidic residues" evidence="1">
    <location>
        <begin position="208"/>
        <end position="233"/>
    </location>
</feature>
<reference evidence="2 3" key="1">
    <citation type="journal article" name="Sci. Rep.">
        <title>Genome-scale phylogenetic analyses confirm Olpidium as the closest living zoosporic fungus to the non-flagellated, terrestrial fungi.</title>
        <authorList>
            <person name="Chang Y."/>
            <person name="Rochon D."/>
            <person name="Sekimoto S."/>
            <person name="Wang Y."/>
            <person name="Chovatia M."/>
            <person name="Sandor L."/>
            <person name="Salamov A."/>
            <person name="Grigoriev I.V."/>
            <person name="Stajich J.E."/>
            <person name="Spatafora J.W."/>
        </authorList>
    </citation>
    <scope>NUCLEOTIDE SEQUENCE [LARGE SCALE GENOMIC DNA]</scope>
    <source>
        <strain evidence="2">S191</strain>
    </source>
</reference>
<proteinExistence type="predicted"/>
<evidence type="ECO:0000313" key="3">
    <source>
        <dbReference type="Proteomes" id="UP000673691"/>
    </source>
</evidence>
<feature type="compositionally biased region" description="Acidic residues" evidence="1">
    <location>
        <begin position="101"/>
        <end position="111"/>
    </location>
</feature>
<feature type="compositionally biased region" description="Acidic residues" evidence="1">
    <location>
        <begin position="149"/>
        <end position="167"/>
    </location>
</feature>
<sequence>MLTFSDACLAPYLFSDAIRQTAVRRSLTATATPSSSRPAATPRRPQCEPAGNELNVDLENPSGYHDGNDFEGPAVNDSEDPAFDGSEDPAFDGSENPAVNDSEDPAFDGSEDPAVNDSEDPAFDGSEDPAFDGSEDPAFDGSEDPAVNDSEDPAFDGFEDPAFDGSEDPAVNDSEDPAFDGSEAPAGSTKDSHCDDTPSTAGDPAFTGEEDFDNEVNEPFVNEDFDTEEEPVEEPAVKTGGGADCASPPDGTPCDVPSALDTPQAAGCTNKGYSGPCDDSDYPAGAPAAAPASAPHQQPPAAACDDESATADAAGQRGGCVSACDDGEAANENATQACASPCDHGDEPATANSSQPPAAAGNDAPCDENVAPAANAVQPPAPAPAPAPCDDEESSSTKSA</sequence>
<feature type="region of interest" description="Disordered" evidence="1">
    <location>
        <begin position="26"/>
        <end position="400"/>
    </location>
</feature>